<evidence type="ECO:0000313" key="1">
    <source>
        <dbReference type="EMBL" id="EXA28401.1"/>
    </source>
</evidence>
<gene>
    <name evidence="1" type="ORF">FOVG_19994</name>
</gene>
<name>W9NCH4_FUSOX</name>
<dbReference type="EMBL" id="KI981465">
    <property type="protein sequence ID" value="EXA28401.1"/>
    <property type="molecule type" value="Genomic_DNA"/>
</dbReference>
<protein>
    <submittedName>
        <fullName evidence="1">Uncharacterized protein</fullName>
    </submittedName>
</protein>
<dbReference type="Proteomes" id="UP000030751">
    <property type="component" value="Unassembled WGS sequence"/>
</dbReference>
<dbReference type="HOGENOM" id="CLU_3125085_0_0_1"/>
<dbReference type="AlphaFoldDB" id="W9NCH4"/>
<accession>W9NCH4</accession>
<proteinExistence type="predicted"/>
<reference evidence="1" key="2">
    <citation type="submission" date="2014-02" db="EMBL/GenBank/DDBJ databases">
        <title>Annotation of the Genome Sequence of Fusarium oxysporum HDV247.</title>
        <authorList>
            <consortium name="The Broad Institute Genomics Platform"/>
            <person name="Ma L.-J."/>
            <person name="Corby-Kistler H."/>
            <person name="Broz K."/>
            <person name="Gale L.R."/>
            <person name="Jonkers W."/>
            <person name="O'Donnell K."/>
            <person name="Ploetz R."/>
            <person name="Steinberg C."/>
            <person name="Schwartz D.C."/>
            <person name="VanEtten H."/>
            <person name="Zhou S."/>
            <person name="Young S.K."/>
            <person name="Zeng Q."/>
            <person name="Gargeya S."/>
            <person name="Fitzgerald M."/>
            <person name="Abouelleil A."/>
            <person name="Alvarado L."/>
            <person name="Chapman S.B."/>
            <person name="Gainer-Dewar J."/>
            <person name="Goldberg J."/>
            <person name="Griggs A."/>
            <person name="Gujja S."/>
            <person name="Hansen M."/>
            <person name="Howarth C."/>
            <person name="Imamovic A."/>
            <person name="Ireland A."/>
            <person name="Larimer J."/>
            <person name="McCowan C."/>
            <person name="Murphy C."/>
            <person name="Pearson M."/>
            <person name="Poon T.W."/>
            <person name="Priest M."/>
            <person name="Roberts A."/>
            <person name="Saif S."/>
            <person name="Shea T."/>
            <person name="Sykes S."/>
            <person name="Wortman J."/>
            <person name="Nusbaum C."/>
            <person name="Birren B."/>
        </authorList>
    </citation>
    <scope>NUCLEOTIDE SEQUENCE</scope>
    <source>
        <strain evidence="1">HDV247</strain>
    </source>
</reference>
<reference evidence="1" key="1">
    <citation type="submission" date="2011-10" db="EMBL/GenBank/DDBJ databases">
        <title>The Genome Sequence of Fusarium oxysporum HDV247.</title>
        <authorList>
            <consortium name="The Broad Institute Genome Sequencing Platform"/>
            <person name="Ma L.-J."/>
            <person name="Gale L.R."/>
            <person name="Schwartz D.C."/>
            <person name="Zhou S."/>
            <person name="Corby-Kistler H."/>
            <person name="Young S.K."/>
            <person name="Zeng Q."/>
            <person name="Gargeya S."/>
            <person name="Fitzgerald M."/>
            <person name="Haas B."/>
            <person name="Abouelleil A."/>
            <person name="Alvarado L."/>
            <person name="Arachchi H.M."/>
            <person name="Berlin A."/>
            <person name="Brown A."/>
            <person name="Chapman S.B."/>
            <person name="Chen Z."/>
            <person name="Dunbar C."/>
            <person name="Freedman E."/>
            <person name="Gearin G."/>
            <person name="Goldberg J."/>
            <person name="Griggs A."/>
            <person name="Gujja S."/>
            <person name="Heiman D."/>
            <person name="Howarth C."/>
            <person name="Larson L."/>
            <person name="Lui A."/>
            <person name="MacDonald P.J.P."/>
            <person name="Montmayeur A."/>
            <person name="Murphy C."/>
            <person name="Neiman D."/>
            <person name="Pearson M."/>
            <person name="Priest M."/>
            <person name="Roberts A."/>
            <person name="Saif S."/>
            <person name="Shea T."/>
            <person name="Shenoy N."/>
            <person name="Sisk P."/>
            <person name="Stolte C."/>
            <person name="Sykes S."/>
            <person name="Wortman J."/>
            <person name="Nusbaum C."/>
            <person name="Birren B."/>
        </authorList>
    </citation>
    <scope>NUCLEOTIDE SEQUENCE [LARGE SCALE GENOMIC DNA]</scope>
    <source>
        <strain evidence="1">HDV247</strain>
    </source>
</reference>
<sequence>MWNASKVKRVQNTSGGRQWITYPKIKTPPASFHISPSSAWCRPHITLTAM</sequence>
<organism evidence="1">
    <name type="scientific">Fusarium oxysporum f. sp. pisi HDV247</name>
    <dbReference type="NCBI Taxonomy" id="1080344"/>
    <lineage>
        <taxon>Eukaryota</taxon>
        <taxon>Fungi</taxon>
        <taxon>Dikarya</taxon>
        <taxon>Ascomycota</taxon>
        <taxon>Pezizomycotina</taxon>
        <taxon>Sordariomycetes</taxon>
        <taxon>Hypocreomycetidae</taxon>
        <taxon>Hypocreales</taxon>
        <taxon>Nectriaceae</taxon>
        <taxon>Fusarium</taxon>
        <taxon>Fusarium oxysporum species complex</taxon>
    </lineage>
</organism>